<dbReference type="Gramene" id="GBG92907">
    <property type="protein sequence ID" value="GBG92907"/>
    <property type="gene ID" value="CBR_g57726"/>
</dbReference>
<comment type="caution">
    <text evidence="1">The sequence shown here is derived from an EMBL/GenBank/DDBJ whole genome shotgun (WGS) entry which is preliminary data.</text>
</comment>
<evidence type="ECO:0008006" key="3">
    <source>
        <dbReference type="Google" id="ProtNLM"/>
    </source>
</evidence>
<proteinExistence type="predicted"/>
<organism evidence="1 2">
    <name type="scientific">Chara braunii</name>
    <name type="common">Braun's stonewort</name>
    <dbReference type="NCBI Taxonomy" id="69332"/>
    <lineage>
        <taxon>Eukaryota</taxon>
        <taxon>Viridiplantae</taxon>
        <taxon>Streptophyta</taxon>
        <taxon>Charophyceae</taxon>
        <taxon>Charales</taxon>
        <taxon>Characeae</taxon>
        <taxon>Chara</taxon>
    </lineage>
</organism>
<keyword evidence="2" id="KW-1185">Reference proteome</keyword>
<sequence>MIFVPSDPQADPTPAEAQKTHLANLMPDMMRGIMWNNTLLQAHLRTERLQRQKYQQDIAVLTTAIRAEATQQQQLHQQLNSALARINTIETNASAAPSCTIDETKQLNGRIDHVVKLIGDIGVFNGPDTICSTVATIKTDITKLQTRPDDATKNYKMPHFDISKFDYYNKSDALTWWQSFLTEASCHTVPADDMMKTLYLQLIGGAEAWMNHLAATKKCTIAELHTHIPWKEFEKLRLTRFMVRNVVKAAMNEVYTCSQGSMPTRDWTTKRQKIVTTPGFDLSFTNQRSEFFSRSCAGLRSTLGNEYDYDSFQAILDRANLVIQTDDKAANERQSQPHYVAKHDYQRPAHNNAVISEETVDLHAAATSLSDGGIVAAL</sequence>
<reference evidence="1 2" key="1">
    <citation type="journal article" date="2018" name="Cell">
        <title>The Chara Genome: Secondary Complexity and Implications for Plant Terrestrialization.</title>
        <authorList>
            <person name="Nishiyama T."/>
            <person name="Sakayama H."/>
            <person name="Vries J.D."/>
            <person name="Buschmann H."/>
            <person name="Saint-Marcoux D."/>
            <person name="Ullrich K.K."/>
            <person name="Haas F.B."/>
            <person name="Vanderstraeten L."/>
            <person name="Becker D."/>
            <person name="Lang D."/>
            <person name="Vosolsobe S."/>
            <person name="Rombauts S."/>
            <person name="Wilhelmsson P.K.I."/>
            <person name="Janitza P."/>
            <person name="Kern R."/>
            <person name="Heyl A."/>
            <person name="Rumpler F."/>
            <person name="Villalobos L.I.A.C."/>
            <person name="Clay J.M."/>
            <person name="Skokan R."/>
            <person name="Toyoda A."/>
            <person name="Suzuki Y."/>
            <person name="Kagoshima H."/>
            <person name="Schijlen E."/>
            <person name="Tajeshwar N."/>
            <person name="Catarino B."/>
            <person name="Hetherington A.J."/>
            <person name="Saltykova A."/>
            <person name="Bonnot C."/>
            <person name="Breuninger H."/>
            <person name="Symeonidi A."/>
            <person name="Radhakrishnan G.V."/>
            <person name="Van Nieuwerburgh F."/>
            <person name="Deforce D."/>
            <person name="Chang C."/>
            <person name="Karol K.G."/>
            <person name="Hedrich R."/>
            <person name="Ulvskov P."/>
            <person name="Glockner G."/>
            <person name="Delwiche C.F."/>
            <person name="Petrasek J."/>
            <person name="Van de Peer Y."/>
            <person name="Friml J."/>
            <person name="Beilby M."/>
            <person name="Dolan L."/>
            <person name="Kohara Y."/>
            <person name="Sugano S."/>
            <person name="Fujiyama A."/>
            <person name="Delaux P.-M."/>
            <person name="Quint M."/>
            <person name="TheiBen G."/>
            <person name="Hagemann M."/>
            <person name="Harholt J."/>
            <person name="Dunand C."/>
            <person name="Zachgo S."/>
            <person name="Langdale J."/>
            <person name="Maumus F."/>
            <person name="Straeten D.V.D."/>
            <person name="Gould S.B."/>
            <person name="Rensing S.A."/>
        </authorList>
    </citation>
    <scope>NUCLEOTIDE SEQUENCE [LARGE SCALE GENOMIC DNA]</scope>
    <source>
        <strain evidence="1 2">S276</strain>
    </source>
</reference>
<name>A0A388MEC0_CHABU</name>
<gene>
    <name evidence="1" type="ORF">CBR_g57726</name>
</gene>
<dbReference type="AlphaFoldDB" id="A0A388MEC0"/>
<evidence type="ECO:0000313" key="2">
    <source>
        <dbReference type="Proteomes" id="UP000265515"/>
    </source>
</evidence>
<accession>A0A388MEC0</accession>
<protein>
    <recommendedName>
        <fullName evidence="3">Retrotransposon gag domain-containing protein</fullName>
    </recommendedName>
</protein>
<dbReference type="EMBL" id="BFEA01001169">
    <property type="protein sequence ID" value="GBG92907.1"/>
    <property type="molecule type" value="Genomic_DNA"/>
</dbReference>
<evidence type="ECO:0000313" key="1">
    <source>
        <dbReference type="EMBL" id="GBG92907.1"/>
    </source>
</evidence>
<dbReference type="Proteomes" id="UP000265515">
    <property type="component" value="Unassembled WGS sequence"/>
</dbReference>